<dbReference type="PANTHER" id="PTHR30273:SF2">
    <property type="entry name" value="PROTEIN FECR"/>
    <property type="match status" value="1"/>
</dbReference>
<dbReference type="Pfam" id="PF16220">
    <property type="entry name" value="DUF4880"/>
    <property type="match status" value="1"/>
</dbReference>
<evidence type="ECO:0000313" key="4">
    <source>
        <dbReference type="Proteomes" id="UP000494111"/>
    </source>
</evidence>
<dbReference type="PANTHER" id="PTHR30273">
    <property type="entry name" value="PERIPLASMIC SIGNAL SENSOR AND SIGMA FACTOR ACTIVATOR FECR-RELATED"/>
    <property type="match status" value="1"/>
</dbReference>
<evidence type="ECO:0000313" key="3">
    <source>
        <dbReference type="EMBL" id="CAB3716742.1"/>
    </source>
</evidence>
<feature type="domain" description="FecR N-terminal" evidence="2">
    <location>
        <begin position="3"/>
        <end position="42"/>
    </location>
</feature>
<name>A0A6S7A7Z5_9BURK</name>
<sequence>MADQVINWLLLLRSGKATAQDYNDFLAWRAADPLHENAWQQLTGTLAGSTFGRLGDAYPAGYATTAPQPPIPLSPPPAAAAPADVVVPPRRRFLAGSLALASAGACAAYVGNAFYPLNNVAADAATATGERRRYILSDGSQLLLDARSRVNLDFTPAYRQVRLLDGAVTVSVAPDARRPFLVQTAEGTVRALGTRYMVRQQAQRTVVVVHEHEVVVETMAGAHGIVRAGTGARFDASRIDTPRAELMAEAAWEAGWVDARGRPLAEVIAALRPYRSGTLRVSMAAGGLPVSGHFPLDDTDAALSALQDMMPIHVRRYTPWFVSINVAA</sequence>
<dbReference type="Gene3D" id="2.60.120.1440">
    <property type="match status" value="1"/>
</dbReference>
<dbReference type="Pfam" id="PF04773">
    <property type="entry name" value="FecR"/>
    <property type="match status" value="1"/>
</dbReference>
<dbReference type="Proteomes" id="UP000494111">
    <property type="component" value="Unassembled WGS sequence"/>
</dbReference>
<proteinExistence type="predicted"/>
<evidence type="ECO:0000259" key="1">
    <source>
        <dbReference type="Pfam" id="PF04773"/>
    </source>
</evidence>
<evidence type="ECO:0000259" key="2">
    <source>
        <dbReference type="Pfam" id="PF16220"/>
    </source>
</evidence>
<dbReference type="GO" id="GO:0016989">
    <property type="term" value="F:sigma factor antagonist activity"/>
    <property type="evidence" value="ECO:0007669"/>
    <property type="project" value="TreeGrafter"/>
</dbReference>
<organism evidence="3 4">
    <name type="scientific">Achromobacter deleyi</name>
    <dbReference type="NCBI Taxonomy" id="1353891"/>
    <lineage>
        <taxon>Bacteria</taxon>
        <taxon>Pseudomonadati</taxon>
        <taxon>Pseudomonadota</taxon>
        <taxon>Betaproteobacteria</taxon>
        <taxon>Burkholderiales</taxon>
        <taxon>Alcaligenaceae</taxon>
        <taxon>Achromobacter</taxon>
    </lineage>
</organism>
<dbReference type="AlphaFoldDB" id="A0A6S7A7Z5"/>
<protein>
    <recommendedName>
        <fullName evidence="5">Protein FecR</fullName>
    </recommendedName>
</protein>
<dbReference type="PIRSF" id="PIRSF018266">
    <property type="entry name" value="FecR"/>
    <property type="match status" value="1"/>
</dbReference>
<feature type="domain" description="FecR protein" evidence="1">
    <location>
        <begin position="124"/>
        <end position="214"/>
    </location>
</feature>
<dbReference type="EMBL" id="CADIJO010000012">
    <property type="protein sequence ID" value="CAB3716742.1"/>
    <property type="molecule type" value="Genomic_DNA"/>
</dbReference>
<accession>A0A6S7A7Z5</accession>
<dbReference type="InterPro" id="IPR032623">
    <property type="entry name" value="FecR_N"/>
</dbReference>
<dbReference type="InterPro" id="IPR012373">
    <property type="entry name" value="Ferrdict_sens_TM"/>
</dbReference>
<reference evidence="3 4" key="1">
    <citation type="submission" date="2020-04" db="EMBL/GenBank/DDBJ databases">
        <authorList>
            <person name="De Canck E."/>
        </authorList>
    </citation>
    <scope>NUCLEOTIDE SEQUENCE [LARGE SCALE GENOMIC DNA]</scope>
    <source>
        <strain evidence="3 4">LMG 3458</strain>
    </source>
</reference>
<dbReference type="RefSeq" id="WP_175191901.1">
    <property type="nucleotide sequence ID" value="NZ_CADIJO010000012.1"/>
</dbReference>
<evidence type="ECO:0008006" key="5">
    <source>
        <dbReference type="Google" id="ProtNLM"/>
    </source>
</evidence>
<dbReference type="InterPro" id="IPR006860">
    <property type="entry name" value="FecR"/>
</dbReference>
<gene>
    <name evidence="3" type="ORF">LMG3458_03603</name>
</gene>